<evidence type="ECO:0000313" key="2">
    <source>
        <dbReference type="Proteomes" id="UP000800038"/>
    </source>
</evidence>
<sequence>MSDCHRAIINERSLMGDHQRAIINERSLMSDHQRAIINEHLIILALTASHPVVINDCLPVLISCLPAESINNQRNIRCHLNKYSICVQPGASMAPTRVHEITVFISDYASK</sequence>
<evidence type="ECO:0000313" key="1">
    <source>
        <dbReference type="EMBL" id="KAF1942208.1"/>
    </source>
</evidence>
<organism evidence="1 2">
    <name type="scientific">Clathrospora elynae</name>
    <dbReference type="NCBI Taxonomy" id="706981"/>
    <lineage>
        <taxon>Eukaryota</taxon>
        <taxon>Fungi</taxon>
        <taxon>Dikarya</taxon>
        <taxon>Ascomycota</taxon>
        <taxon>Pezizomycotina</taxon>
        <taxon>Dothideomycetes</taxon>
        <taxon>Pleosporomycetidae</taxon>
        <taxon>Pleosporales</taxon>
        <taxon>Diademaceae</taxon>
        <taxon>Clathrospora</taxon>
    </lineage>
</organism>
<dbReference type="Proteomes" id="UP000800038">
    <property type="component" value="Unassembled WGS sequence"/>
</dbReference>
<name>A0A6A5SR63_9PLEO</name>
<protein>
    <submittedName>
        <fullName evidence="1">Uncharacterized protein</fullName>
    </submittedName>
</protein>
<keyword evidence="2" id="KW-1185">Reference proteome</keyword>
<dbReference type="EMBL" id="ML976038">
    <property type="protein sequence ID" value="KAF1942208.1"/>
    <property type="molecule type" value="Genomic_DNA"/>
</dbReference>
<accession>A0A6A5SR63</accession>
<reference evidence="1" key="1">
    <citation type="journal article" date="2020" name="Stud. Mycol.">
        <title>101 Dothideomycetes genomes: a test case for predicting lifestyles and emergence of pathogens.</title>
        <authorList>
            <person name="Haridas S."/>
            <person name="Albert R."/>
            <person name="Binder M."/>
            <person name="Bloem J."/>
            <person name="Labutti K."/>
            <person name="Salamov A."/>
            <person name="Andreopoulos B."/>
            <person name="Baker S."/>
            <person name="Barry K."/>
            <person name="Bills G."/>
            <person name="Bluhm B."/>
            <person name="Cannon C."/>
            <person name="Castanera R."/>
            <person name="Culley D."/>
            <person name="Daum C."/>
            <person name="Ezra D."/>
            <person name="Gonzalez J."/>
            <person name="Henrissat B."/>
            <person name="Kuo A."/>
            <person name="Liang C."/>
            <person name="Lipzen A."/>
            <person name="Lutzoni F."/>
            <person name="Magnuson J."/>
            <person name="Mondo S."/>
            <person name="Nolan M."/>
            <person name="Ohm R."/>
            <person name="Pangilinan J."/>
            <person name="Park H.-J."/>
            <person name="Ramirez L."/>
            <person name="Alfaro M."/>
            <person name="Sun H."/>
            <person name="Tritt A."/>
            <person name="Yoshinaga Y."/>
            <person name="Zwiers L.-H."/>
            <person name="Turgeon B."/>
            <person name="Goodwin S."/>
            <person name="Spatafora J."/>
            <person name="Crous P."/>
            <person name="Grigoriev I."/>
        </authorList>
    </citation>
    <scope>NUCLEOTIDE SEQUENCE</scope>
    <source>
        <strain evidence="1">CBS 161.51</strain>
    </source>
</reference>
<dbReference type="AlphaFoldDB" id="A0A6A5SR63"/>
<gene>
    <name evidence="1" type="ORF">EJ02DRAFT_490257</name>
</gene>
<proteinExistence type="predicted"/>